<feature type="domain" description="ZBR-type" evidence="8">
    <location>
        <begin position="606"/>
        <end position="654"/>
    </location>
</feature>
<dbReference type="Proteomes" id="UP001044222">
    <property type="component" value="Chromosome 9"/>
</dbReference>
<feature type="compositionally biased region" description="Basic and acidic residues" evidence="7">
    <location>
        <begin position="309"/>
        <end position="320"/>
    </location>
</feature>
<keyword evidence="3 6" id="KW-0863">Zinc-finger</keyword>
<feature type="compositionally biased region" description="Polar residues" evidence="7">
    <location>
        <begin position="292"/>
        <end position="303"/>
    </location>
</feature>
<keyword evidence="5" id="KW-0862">Zinc</keyword>
<feature type="compositionally biased region" description="Basic and acidic residues" evidence="7">
    <location>
        <begin position="331"/>
        <end position="352"/>
    </location>
</feature>
<feature type="compositionally biased region" description="Polar residues" evidence="7">
    <location>
        <begin position="139"/>
        <end position="152"/>
    </location>
</feature>
<dbReference type="PROSITE" id="PS51872">
    <property type="entry name" value="ZF_ZBR"/>
    <property type="match status" value="1"/>
</dbReference>
<comment type="pathway">
    <text evidence="1">Protein modification; protein ubiquitination.</text>
</comment>
<reference evidence="9" key="1">
    <citation type="submission" date="2021-01" db="EMBL/GenBank/DDBJ databases">
        <title>A chromosome-scale assembly of European eel, Anguilla anguilla.</title>
        <authorList>
            <person name="Henkel C."/>
            <person name="Jong-Raadsen S.A."/>
            <person name="Dufour S."/>
            <person name="Weltzien F.-A."/>
            <person name="Palstra A.P."/>
            <person name="Pelster B."/>
            <person name="Spaink H.P."/>
            <person name="Van Den Thillart G.E."/>
            <person name="Jansen H."/>
            <person name="Zahm M."/>
            <person name="Klopp C."/>
            <person name="Cedric C."/>
            <person name="Louis A."/>
            <person name="Berthelot C."/>
            <person name="Parey E."/>
            <person name="Roest Crollius H."/>
            <person name="Montfort J."/>
            <person name="Robinson-Rechavi M."/>
            <person name="Bucao C."/>
            <person name="Bouchez O."/>
            <person name="Gislard M."/>
            <person name="Lluch J."/>
            <person name="Milhes M."/>
            <person name="Lampietro C."/>
            <person name="Lopez Roques C."/>
            <person name="Donnadieu C."/>
            <person name="Braasch I."/>
            <person name="Desvignes T."/>
            <person name="Postlethwait J."/>
            <person name="Bobe J."/>
            <person name="Guiguen Y."/>
            <person name="Dirks R."/>
        </authorList>
    </citation>
    <scope>NUCLEOTIDE SEQUENCE</scope>
    <source>
        <strain evidence="9">Tag_6206</strain>
        <tissue evidence="9">Liver</tissue>
    </source>
</reference>
<dbReference type="GO" id="GO:0007088">
    <property type="term" value="P:regulation of mitotic nuclear division"/>
    <property type="evidence" value="ECO:0007669"/>
    <property type="project" value="InterPro"/>
</dbReference>
<dbReference type="PANTHER" id="PTHR15493">
    <property type="entry name" value="F-BOX ONLY PROTEIN 5 AND 43"/>
    <property type="match status" value="1"/>
</dbReference>
<evidence type="ECO:0000256" key="3">
    <source>
        <dbReference type="ARBA" id="ARBA00022771"/>
    </source>
</evidence>
<evidence type="ECO:0000313" key="10">
    <source>
        <dbReference type="Proteomes" id="UP001044222"/>
    </source>
</evidence>
<dbReference type="EMBL" id="JAFIRN010000009">
    <property type="protein sequence ID" value="KAG5842541.1"/>
    <property type="molecule type" value="Genomic_DNA"/>
</dbReference>
<dbReference type="CDD" id="cd20365">
    <property type="entry name" value="BRcat_RBR_FBXO43"/>
    <property type="match status" value="1"/>
</dbReference>
<dbReference type="GO" id="GO:0008270">
    <property type="term" value="F:zinc ion binding"/>
    <property type="evidence" value="ECO:0007669"/>
    <property type="project" value="UniProtKB-KW"/>
</dbReference>
<evidence type="ECO:0000256" key="2">
    <source>
        <dbReference type="ARBA" id="ARBA00022723"/>
    </source>
</evidence>
<evidence type="ECO:0000256" key="5">
    <source>
        <dbReference type="ARBA" id="ARBA00022833"/>
    </source>
</evidence>
<feature type="region of interest" description="Disordered" evidence="7">
    <location>
        <begin position="131"/>
        <end position="164"/>
    </location>
</feature>
<dbReference type="GO" id="GO:0005634">
    <property type="term" value="C:nucleus"/>
    <property type="evidence" value="ECO:0007669"/>
    <property type="project" value="TreeGrafter"/>
</dbReference>
<organism evidence="9 10">
    <name type="scientific">Anguilla anguilla</name>
    <name type="common">European freshwater eel</name>
    <name type="synonym">Muraena anguilla</name>
    <dbReference type="NCBI Taxonomy" id="7936"/>
    <lineage>
        <taxon>Eukaryota</taxon>
        <taxon>Metazoa</taxon>
        <taxon>Chordata</taxon>
        <taxon>Craniata</taxon>
        <taxon>Vertebrata</taxon>
        <taxon>Euteleostomi</taxon>
        <taxon>Actinopterygii</taxon>
        <taxon>Neopterygii</taxon>
        <taxon>Teleostei</taxon>
        <taxon>Anguilliformes</taxon>
        <taxon>Anguillidae</taxon>
        <taxon>Anguilla</taxon>
    </lineage>
</organism>
<feature type="compositionally biased region" description="Polar residues" evidence="7">
    <location>
        <begin position="1"/>
        <end position="14"/>
    </location>
</feature>
<protein>
    <recommendedName>
        <fullName evidence="8">ZBR-type domain-containing protein</fullName>
    </recommendedName>
</protein>
<feature type="compositionally biased region" description="Basic and acidic residues" evidence="7">
    <location>
        <begin position="81"/>
        <end position="103"/>
    </location>
</feature>
<evidence type="ECO:0000256" key="4">
    <source>
        <dbReference type="ARBA" id="ARBA00022786"/>
    </source>
</evidence>
<dbReference type="GO" id="GO:0045835">
    <property type="term" value="P:negative regulation of meiotic nuclear division"/>
    <property type="evidence" value="ECO:0007669"/>
    <property type="project" value="InterPro"/>
</dbReference>
<sequence>MEQSFSSDTVFQSLKDQHPGLNHDSGYEELLHSSKVETSETKFDTGNSFSFDCLHLCAMSKEKLPQNHVLIDSTSSNSTTPKKDRLRAKDAQRSPRKDMKKENAFSSGWCETPKTYKKDYSLRRRLLVSRAATDEKQGNSKALDSRLSSPSDAPSLEDDSRSFDSPDTRLFEALVTSTLKNDEVSLSCRKRRLVFSQVKTSTLEDGKNKAPQPSASEAGITELLTAQGDLNESIISSFPHHLAPELLETPRQRKFTPSAKENFLTPARGLATNLCNELGVLSTPSLTPISKLDTSASEDSGFNSLGLDKSQESSVDHDGSFQELSLQSATSRDKETLRVAEARKRSRLERQRRLSTLKEGGSQSEEDSRPVESACSHGKLQLMGQRALATEQEDDELFLEKTPLGSATVKLEDLSLTPALQLVQAMCQRNARRLPEQTSLEDLLSASEGAQSFKTTLPLEGLIGRKMGLDKLDILSELKRRNLRHILAVILNFLSSEDIYRFGQVSNVWDEIVLQDKMTNRRRRSYLKDLKMAQELGGAAHVADAETRLNLQCRSALRSVQAQSKTPVTRTPTLGNGTFTPVQHTHSASKRDEFLQVAKTLFSDECLKPCPRCQHPARCHSVKREGVCSREDCSFQFCTSCLCAYHGSKECGSWSAKRRGKKEVLPGSAQSKRNLRRL</sequence>
<dbReference type="InterPro" id="IPR044064">
    <property type="entry name" value="ZF_ZBR"/>
</dbReference>
<feature type="region of interest" description="Disordered" evidence="7">
    <location>
        <begin position="1"/>
        <end position="26"/>
    </location>
</feature>
<evidence type="ECO:0000313" key="9">
    <source>
        <dbReference type="EMBL" id="KAG5842541.1"/>
    </source>
</evidence>
<evidence type="ECO:0000256" key="1">
    <source>
        <dbReference type="ARBA" id="ARBA00004906"/>
    </source>
</evidence>
<gene>
    <name evidence="9" type="ORF">ANANG_G00178710</name>
</gene>
<name>A0A9D3M652_ANGAN</name>
<comment type="caution">
    <text evidence="9">The sequence shown here is derived from an EMBL/GenBank/DDBJ whole genome shotgun (WGS) entry which is preliminary data.</text>
</comment>
<evidence type="ECO:0000256" key="7">
    <source>
        <dbReference type="SAM" id="MobiDB-lite"/>
    </source>
</evidence>
<dbReference type="InterPro" id="IPR047147">
    <property type="entry name" value="FBX5_43"/>
</dbReference>
<dbReference type="FunFam" id="2.20.25.20:FF:000006">
    <property type="entry name" value="F-box only protein 5"/>
    <property type="match status" value="1"/>
</dbReference>
<dbReference type="PANTHER" id="PTHR15493:SF1">
    <property type="entry name" value="F-BOX ONLY PROTEIN 43"/>
    <property type="match status" value="1"/>
</dbReference>
<dbReference type="Gene3D" id="2.20.25.20">
    <property type="match status" value="1"/>
</dbReference>
<keyword evidence="4" id="KW-0833">Ubl conjugation pathway</keyword>
<feature type="region of interest" description="Disordered" evidence="7">
    <location>
        <begin position="68"/>
        <end position="104"/>
    </location>
</feature>
<dbReference type="AlphaFoldDB" id="A0A9D3M652"/>
<proteinExistence type="predicted"/>
<keyword evidence="2" id="KW-0479">Metal-binding</keyword>
<accession>A0A9D3M652</accession>
<keyword evidence="10" id="KW-1185">Reference proteome</keyword>
<evidence type="ECO:0000256" key="6">
    <source>
        <dbReference type="PROSITE-ProRule" id="PRU01220"/>
    </source>
</evidence>
<evidence type="ECO:0000259" key="8">
    <source>
        <dbReference type="PROSITE" id="PS51872"/>
    </source>
</evidence>
<feature type="region of interest" description="Disordered" evidence="7">
    <location>
        <begin position="292"/>
        <end position="376"/>
    </location>
</feature>